<dbReference type="Pfam" id="PF03645">
    <property type="entry name" value="Tctex-1"/>
    <property type="match status" value="1"/>
</dbReference>
<proteinExistence type="inferred from homology"/>
<dbReference type="GO" id="GO:0005737">
    <property type="term" value="C:cytoplasm"/>
    <property type="evidence" value="ECO:0007669"/>
    <property type="project" value="TreeGrafter"/>
</dbReference>
<accession>A0A8S4N4N9</accession>
<dbReference type="EMBL" id="CAIIXF020000001">
    <property type="protein sequence ID" value="CAH1776088.1"/>
    <property type="molecule type" value="Genomic_DNA"/>
</dbReference>
<evidence type="ECO:0000313" key="4">
    <source>
        <dbReference type="Proteomes" id="UP000749559"/>
    </source>
</evidence>
<evidence type="ECO:0000256" key="1">
    <source>
        <dbReference type="ARBA" id="ARBA00005361"/>
    </source>
</evidence>
<dbReference type="Gene3D" id="3.30.1140.40">
    <property type="entry name" value="Tctex-1"/>
    <property type="match status" value="1"/>
</dbReference>
<feature type="region of interest" description="Disordered" evidence="2">
    <location>
        <begin position="1"/>
        <end position="65"/>
    </location>
</feature>
<comment type="caution">
    <text evidence="3">The sequence shown here is derived from an EMBL/GenBank/DDBJ whole genome shotgun (WGS) entry which is preliminary data.</text>
</comment>
<dbReference type="InterPro" id="IPR005334">
    <property type="entry name" value="Tctex-1-like"/>
</dbReference>
<dbReference type="CDD" id="cd21458">
    <property type="entry name" value="DLC-like_TCTEX1D1"/>
    <property type="match status" value="1"/>
</dbReference>
<dbReference type="Proteomes" id="UP000749559">
    <property type="component" value="Unassembled WGS sequence"/>
</dbReference>
<gene>
    <name evidence="3" type="ORF">OFUS_LOCUS3302</name>
</gene>
<dbReference type="AlphaFoldDB" id="A0A8S4N4N9"/>
<dbReference type="PANTHER" id="PTHR21255">
    <property type="entry name" value="T-COMPLEX-ASSOCIATED-TESTIS-EXPRESSED 1/ DYNEIN LIGHT CHAIN"/>
    <property type="match status" value="1"/>
</dbReference>
<evidence type="ECO:0000256" key="2">
    <source>
        <dbReference type="SAM" id="MobiDB-lite"/>
    </source>
</evidence>
<dbReference type="FunFam" id="3.30.1140.40:FF:000003">
    <property type="entry name" value="tctex1 domain-containing protein 2"/>
    <property type="match status" value="1"/>
</dbReference>
<feature type="compositionally biased region" description="Low complexity" evidence="2">
    <location>
        <begin position="22"/>
        <end position="33"/>
    </location>
</feature>
<evidence type="ECO:0000313" key="3">
    <source>
        <dbReference type="EMBL" id="CAH1776088.1"/>
    </source>
</evidence>
<dbReference type="InterPro" id="IPR038586">
    <property type="entry name" value="Tctex-1-like_sf"/>
</dbReference>
<reference evidence="3" key="1">
    <citation type="submission" date="2022-03" db="EMBL/GenBank/DDBJ databases">
        <authorList>
            <person name="Martin C."/>
        </authorList>
    </citation>
    <scope>NUCLEOTIDE SEQUENCE</scope>
</reference>
<dbReference type="GO" id="GO:0045505">
    <property type="term" value="F:dynein intermediate chain binding"/>
    <property type="evidence" value="ECO:0007669"/>
    <property type="project" value="TreeGrafter"/>
</dbReference>
<dbReference type="GO" id="GO:0005868">
    <property type="term" value="C:cytoplasmic dynein complex"/>
    <property type="evidence" value="ECO:0007669"/>
    <property type="project" value="TreeGrafter"/>
</dbReference>
<dbReference type="OrthoDB" id="10248487at2759"/>
<protein>
    <submittedName>
        <fullName evidence="3">Uncharacterized protein</fullName>
    </submittedName>
</protein>
<keyword evidence="4" id="KW-1185">Reference proteome</keyword>
<organism evidence="3 4">
    <name type="scientific">Owenia fusiformis</name>
    <name type="common">Polychaete worm</name>
    <dbReference type="NCBI Taxonomy" id="6347"/>
    <lineage>
        <taxon>Eukaryota</taxon>
        <taxon>Metazoa</taxon>
        <taxon>Spiralia</taxon>
        <taxon>Lophotrochozoa</taxon>
        <taxon>Annelida</taxon>
        <taxon>Polychaeta</taxon>
        <taxon>Sedentaria</taxon>
        <taxon>Canalipalpata</taxon>
        <taxon>Sabellida</taxon>
        <taxon>Oweniida</taxon>
        <taxon>Oweniidae</taxon>
        <taxon>Owenia</taxon>
    </lineage>
</organism>
<name>A0A8S4N4N9_OWEFU</name>
<dbReference type="GO" id="GO:0007018">
    <property type="term" value="P:microtubule-based movement"/>
    <property type="evidence" value="ECO:0007669"/>
    <property type="project" value="TreeGrafter"/>
</dbReference>
<comment type="similarity">
    <text evidence="1">Belongs to the dynein light chain Tctex-type family.</text>
</comment>
<dbReference type="PANTHER" id="PTHR21255:SF65">
    <property type="entry name" value="TCTEX1 DOMAIN-CONTAINING PROTEIN 2"/>
    <property type="match status" value="1"/>
</dbReference>
<sequence length="184" mass="20758">MSTSDMSHARDKAARLLRRRGSASSMASTQQQSIHHQSGIGPRGKHGSMSTVSYNDTHDHDNPRIPVKMEPTYQMEPAKKFPTGSVQTIISDVLSNYLQEEKYEPEMCRQMTKTISEVVKARVKDLMVPRYKVICVIHIGQKGEQGIRVGSRCLWDSGYDTFATSEFRNNSLFAIGTVYAVYHE</sequence>